<reference evidence="1 2" key="1">
    <citation type="submission" date="2016-03" db="EMBL/GenBank/DDBJ databases">
        <title>Sequencing of Lactobacillus Species from Commercial Turkeys.</title>
        <authorList>
            <person name="Johnson T.J."/>
            <person name="Youmans B.P."/>
            <person name="Case K.A."/>
        </authorList>
    </citation>
    <scope>NUCLEOTIDE SEQUENCE [LARGE SCALE GENOMIC DNA]</scope>
    <source>
        <strain evidence="1 2">UMNLA1</strain>
    </source>
</reference>
<dbReference type="EMBL" id="LUGO01000047">
    <property type="protein sequence ID" value="OXS40254.1"/>
    <property type="molecule type" value="Genomic_DNA"/>
</dbReference>
<name>A0A226RC60_9LACO</name>
<gene>
    <name evidence="1" type="ORF">AYP69_05315</name>
</gene>
<dbReference type="Proteomes" id="UP000215261">
    <property type="component" value="Unassembled WGS sequence"/>
</dbReference>
<dbReference type="AlphaFoldDB" id="A0A226RC60"/>
<comment type="caution">
    <text evidence="1">The sequence shown here is derived from an EMBL/GenBank/DDBJ whole genome shotgun (WGS) entry which is preliminary data.</text>
</comment>
<proteinExistence type="predicted"/>
<protein>
    <submittedName>
        <fullName evidence="1">Uncharacterized protein</fullName>
    </submittedName>
</protein>
<dbReference type="RefSeq" id="WP_089145076.1">
    <property type="nucleotide sequence ID" value="NZ_LUGD01000061.1"/>
</dbReference>
<evidence type="ECO:0000313" key="1">
    <source>
        <dbReference type="EMBL" id="OXS40254.1"/>
    </source>
</evidence>
<sequence length="82" mass="9226">MMNSEIKFTEIGMLIDKYGLNFKGVSAIDLAHDEDDLEGIVYVNSKQLMFTLPFKKLCQLNPQRLDFTIKQSLTAVLQGGSL</sequence>
<organism evidence="1 2">
    <name type="scientific">Ligilactobacillus agilis</name>
    <dbReference type="NCBI Taxonomy" id="1601"/>
    <lineage>
        <taxon>Bacteria</taxon>
        <taxon>Bacillati</taxon>
        <taxon>Bacillota</taxon>
        <taxon>Bacilli</taxon>
        <taxon>Lactobacillales</taxon>
        <taxon>Lactobacillaceae</taxon>
        <taxon>Ligilactobacillus</taxon>
    </lineage>
</organism>
<accession>A0A226RC60</accession>
<evidence type="ECO:0000313" key="2">
    <source>
        <dbReference type="Proteomes" id="UP000215261"/>
    </source>
</evidence>